<organism evidence="1 2">
    <name type="scientific">Avena sativa</name>
    <name type="common">Oat</name>
    <dbReference type="NCBI Taxonomy" id="4498"/>
    <lineage>
        <taxon>Eukaryota</taxon>
        <taxon>Viridiplantae</taxon>
        <taxon>Streptophyta</taxon>
        <taxon>Embryophyta</taxon>
        <taxon>Tracheophyta</taxon>
        <taxon>Spermatophyta</taxon>
        <taxon>Magnoliopsida</taxon>
        <taxon>Liliopsida</taxon>
        <taxon>Poales</taxon>
        <taxon>Poaceae</taxon>
        <taxon>BOP clade</taxon>
        <taxon>Pooideae</taxon>
        <taxon>Poodae</taxon>
        <taxon>Poeae</taxon>
        <taxon>Poeae Chloroplast Group 1 (Aveneae type)</taxon>
        <taxon>Aveninae</taxon>
        <taxon>Avena</taxon>
    </lineage>
</organism>
<reference evidence="1" key="1">
    <citation type="submission" date="2021-05" db="EMBL/GenBank/DDBJ databases">
        <authorList>
            <person name="Scholz U."/>
            <person name="Mascher M."/>
            <person name="Fiebig A."/>
        </authorList>
    </citation>
    <scope>NUCLEOTIDE SEQUENCE [LARGE SCALE GENOMIC DNA]</scope>
</reference>
<protein>
    <submittedName>
        <fullName evidence="1">Uncharacterized protein</fullName>
    </submittedName>
</protein>
<evidence type="ECO:0000313" key="2">
    <source>
        <dbReference type="Proteomes" id="UP001732700"/>
    </source>
</evidence>
<accession>A0ACD5Y1L1</accession>
<sequence>MPPPPPLPPLYHSPSSSPLHSHSDTHSSQSRLANQTAMAVENGKAAMAVTVTGTRTVAPAKTKVTLATFDLPYITFYYNQKLLLYRLAPGAGDFQDVTGRMADALGDALAYFYPLAGRIRQEKGEGGALYVDGEEGVEVVEAAAEGVSIDELAGEACGEEAEKLMQQLIPYTGVMNLEGLHLPLLSVQFTKLKDGLAVGCAFNHAVLDGTATWHFMTSWAELSRGAAAPSVLPIHNRSMARSVRVGLTLPASAEAHEATDPNGPKKPLVARVFSFPEDTVARIKAAANSVLPPGAKPFSTFQSLGAHIWRAVSRARGLGPADITVFAVFADCRARLDPPVPAAYFGNLIQAVFTGVPAGMLLGGPPELAAGMLQKAIDEHDAAAVTRRLDEYEAAPKLFHYSDAGPNCVAVGSSPRFRVYDVDFGFGKPERVRSGGNNKFDGMVYLYPGRGGGSGGIDVELALQPEPMQNLEKDGEFLQVATA</sequence>
<dbReference type="EnsemblPlants" id="AVESA.00010b.r2.5CG0925890.1">
    <property type="protein sequence ID" value="AVESA.00010b.r2.5CG0925890.1.CDS"/>
    <property type="gene ID" value="AVESA.00010b.r2.5CG0925890"/>
</dbReference>
<reference evidence="1" key="2">
    <citation type="submission" date="2025-09" db="UniProtKB">
        <authorList>
            <consortium name="EnsemblPlants"/>
        </authorList>
    </citation>
    <scope>IDENTIFICATION</scope>
</reference>
<name>A0ACD5Y1L1_AVESA</name>
<keyword evidence="2" id="KW-1185">Reference proteome</keyword>
<evidence type="ECO:0000313" key="1">
    <source>
        <dbReference type="EnsemblPlants" id="AVESA.00010b.r2.5CG0925890.1.CDS"/>
    </source>
</evidence>
<dbReference type="Proteomes" id="UP001732700">
    <property type="component" value="Chromosome 5C"/>
</dbReference>
<proteinExistence type="predicted"/>